<evidence type="ECO:0000313" key="6">
    <source>
        <dbReference type="Proteomes" id="UP000093000"/>
    </source>
</evidence>
<dbReference type="GO" id="GO:0000287">
    <property type="term" value="F:magnesium ion binding"/>
    <property type="evidence" value="ECO:0007669"/>
    <property type="project" value="InterPro"/>
</dbReference>
<keyword evidence="2 5" id="KW-0808">Transferase</keyword>
<name>A0A1C7MYT1_9FUNG</name>
<feature type="non-terminal residue" evidence="5">
    <location>
        <position position="320"/>
    </location>
</feature>
<dbReference type="GO" id="GO:0008897">
    <property type="term" value="F:holo-[acyl-carrier-protein] synthase activity"/>
    <property type="evidence" value="ECO:0007669"/>
    <property type="project" value="UniProtKB-EC"/>
</dbReference>
<reference evidence="5 6" key="1">
    <citation type="submission" date="2016-03" db="EMBL/GenBank/DDBJ databases">
        <title>Choanephora cucurbitarum.</title>
        <authorList>
            <person name="Min B."/>
            <person name="Park H."/>
            <person name="Park J.-H."/>
            <person name="Shin H.-D."/>
            <person name="Choi I.-G."/>
        </authorList>
    </citation>
    <scope>NUCLEOTIDE SEQUENCE [LARGE SCALE GENOMIC DNA]</scope>
    <source>
        <strain evidence="5 6">KUS-F28377</strain>
    </source>
</reference>
<dbReference type="GO" id="GO:0019878">
    <property type="term" value="P:lysine biosynthetic process via aminoadipic acid"/>
    <property type="evidence" value="ECO:0007669"/>
    <property type="project" value="TreeGrafter"/>
</dbReference>
<dbReference type="OrthoDB" id="26719at2759"/>
<dbReference type="STRING" id="101091.A0A1C7MYT1"/>
<gene>
    <name evidence="5" type="primary">aasdhppt</name>
    <name evidence="5" type="ORF">A0J61_10022</name>
</gene>
<dbReference type="InterPro" id="IPR037143">
    <property type="entry name" value="4-PPantetheinyl_Trfase_dom_sf"/>
</dbReference>
<dbReference type="PANTHER" id="PTHR12215:SF10">
    <property type="entry name" value="L-AMINOADIPATE-SEMIALDEHYDE DEHYDROGENASE-PHOSPHOPANTETHEINYL TRANSFERASE"/>
    <property type="match status" value="1"/>
</dbReference>
<feature type="domain" description="4'-phosphopantetheinyl transferase" evidence="3">
    <location>
        <begin position="204"/>
        <end position="254"/>
    </location>
</feature>
<dbReference type="Pfam" id="PF01648">
    <property type="entry name" value="ACPS"/>
    <property type="match status" value="1"/>
</dbReference>
<comment type="caution">
    <text evidence="5">The sequence shown here is derived from an EMBL/GenBank/DDBJ whole genome shotgun (WGS) entry which is preliminary data.</text>
</comment>
<feature type="domain" description="4'-phosphopantetheinyl transferase N-terminal" evidence="4">
    <location>
        <begin position="87"/>
        <end position="171"/>
    </location>
</feature>
<accession>A0A1C7MYT1</accession>
<evidence type="ECO:0000256" key="2">
    <source>
        <dbReference type="ARBA" id="ARBA00022679"/>
    </source>
</evidence>
<dbReference type="Gene3D" id="3.90.470.20">
    <property type="entry name" value="4'-phosphopantetheinyl transferase domain"/>
    <property type="match status" value="2"/>
</dbReference>
<evidence type="ECO:0000259" key="3">
    <source>
        <dbReference type="Pfam" id="PF01648"/>
    </source>
</evidence>
<dbReference type="Pfam" id="PF22624">
    <property type="entry name" value="AASDHPPT_N"/>
    <property type="match status" value="1"/>
</dbReference>
<dbReference type="InterPro" id="IPR055066">
    <property type="entry name" value="AASDHPPT_N"/>
</dbReference>
<dbReference type="AlphaFoldDB" id="A0A1C7MYT1"/>
<dbReference type="GO" id="GO:0005829">
    <property type="term" value="C:cytosol"/>
    <property type="evidence" value="ECO:0007669"/>
    <property type="project" value="TreeGrafter"/>
</dbReference>
<dbReference type="InterPro" id="IPR050559">
    <property type="entry name" value="P-Pant_transferase_sf"/>
</dbReference>
<dbReference type="PANTHER" id="PTHR12215">
    <property type="entry name" value="PHOSPHOPANTETHEINE TRANSFERASE"/>
    <property type="match status" value="1"/>
</dbReference>
<dbReference type="SUPFAM" id="SSF56214">
    <property type="entry name" value="4'-phosphopantetheinyl transferase"/>
    <property type="match status" value="2"/>
</dbReference>
<dbReference type="EMBL" id="LUGH01001004">
    <property type="protein sequence ID" value="OBZ81928.1"/>
    <property type="molecule type" value="Genomic_DNA"/>
</dbReference>
<protein>
    <recommendedName>
        <fullName evidence="1">holo-[acyl-carrier-protein] synthase</fullName>
        <ecNumber evidence="1">2.7.8.7</ecNumber>
    </recommendedName>
</protein>
<evidence type="ECO:0000259" key="4">
    <source>
        <dbReference type="Pfam" id="PF22624"/>
    </source>
</evidence>
<evidence type="ECO:0000313" key="5">
    <source>
        <dbReference type="EMBL" id="OBZ81928.1"/>
    </source>
</evidence>
<sequence>MYTFGEVDHDYKDALDLKHKATGPIAKDHNVKQTAINMAFDTVEDVEGFTSAVFKAKSERVFTVEPNFLLPRKQEELFVDYSAFEGDKFNKALSWLPDNEHTSVTRFKFERDRQLALASRLLRRHYFCQLLNKPWHDLEFEQVSGGKPFLKINNEVKYDYNTSHEGNWVIFGCVRDDMLIGVDVVSIDRPFSIDSFIKSFEPQARESIIWGLKESYIKALGVGLMLDLQNLDFYNQENKIHMRLNGKQADGWVFHLSYLDHSTLAVVCYGYREGLGQHSRALLRLYPDSYLIGEPLHELNHVFHRIQLMDIENNSLRQPR</sequence>
<proteinExistence type="predicted"/>
<dbReference type="InParanoid" id="A0A1C7MYT1"/>
<keyword evidence="6" id="KW-1185">Reference proteome</keyword>
<organism evidence="5 6">
    <name type="scientific">Choanephora cucurbitarum</name>
    <dbReference type="NCBI Taxonomy" id="101091"/>
    <lineage>
        <taxon>Eukaryota</taxon>
        <taxon>Fungi</taxon>
        <taxon>Fungi incertae sedis</taxon>
        <taxon>Mucoromycota</taxon>
        <taxon>Mucoromycotina</taxon>
        <taxon>Mucoromycetes</taxon>
        <taxon>Mucorales</taxon>
        <taxon>Mucorineae</taxon>
        <taxon>Choanephoraceae</taxon>
        <taxon>Choanephoroideae</taxon>
        <taxon>Choanephora</taxon>
    </lineage>
</organism>
<dbReference type="EC" id="2.7.8.7" evidence="1"/>
<evidence type="ECO:0000256" key="1">
    <source>
        <dbReference type="ARBA" id="ARBA00013172"/>
    </source>
</evidence>
<dbReference type="InterPro" id="IPR008278">
    <property type="entry name" value="4-PPantetheinyl_Trfase_dom"/>
</dbReference>
<dbReference type="Proteomes" id="UP000093000">
    <property type="component" value="Unassembled WGS sequence"/>
</dbReference>